<evidence type="ECO:0000313" key="2">
    <source>
        <dbReference type="EMBL" id="GJT40751.1"/>
    </source>
</evidence>
<keyword evidence="1" id="KW-0472">Membrane</keyword>
<feature type="transmembrane region" description="Helical" evidence="1">
    <location>
        <begin position="20"/>
        <end position="38"/>
    </location>
</feature>
<name>A0ABQ5DNH6_9ASTR</name>
<protein>
    <submittedName>
        <fullName evidence="2">Uncharacterized protein</fullName>
    </submittedName>
</protein>
<gene>
    <name evidence="2" type="ORF">Tco_0940616</name>
</gene>
<organism evidence="2 3">
    <name type="scientific">Tanacetum coccineum</name>
    <dbReference type="NCBI Taxonomy" id="301880"/>
    <lineage>
        <taxon>Eukaryota</taxon>
        <taxon>Viridiplantae</taxon>
        <taxon>Streptophyta</taxon>
        <taxon>Embryophyta</taxon>
        <taxon>Tracheophyta</taxon>
        <taxon>Spermatophyta</taxon>
        <taxon>Magnoliopsida</taxon>
        <taxon>eudicotyledons</taxon>
        <taxon>Gunneridae</taxon>
        <taxon>Pentapetalae</taxon>
        <taxon>asterids</taxon>
        <taxon>campanulids</taxon>
        <taxon>Asterales</taxon>
        <taxon>Asteraceae</taxon>
        <taxon>Asteroideae</taxon>
        <taxon>Anthemideae</taxon>
        <taxon>Anthemidinae</taxon>
        <taxon>Tanacetum</taxon>
    </lineage>
</organism>
<dbReference type="Proteomes" id="UP001151760">
    <property type="component" value="Unassembled WGS sequence"/>
</dbReference>
<sequence>MRLALDPCLLDASSVYNFHMSVLALIFVGAWVSVASYSHGFSPSVQVSTDPSIFACAGLSSAIVSARKSASTCPFIALLGVYLMPIMLPMRFKKKSVGKIVEKRVAKAIGKYEKTRADSNNAGGSGSTNNR</sequence>
<feature type="transmembrane region" description="Helical" evidence="1">
    <location>
        <begin position="69"/>
        <end position="88"/>
    </location>
</feature>
<reference evidence="2" key="1">
    <citation type="journal article" date="2022" name="Int. J. Mol. Sci.">
        <title>Draft Genome of Tanacetum Coccineum: Genomic Comparison of Closely Related Tanacetum-Family Plants.</title>
        <authorList>
            <person name="Yamashiro T."/>
            <person name="Shiraishi A."/>
            <person name="Nakayama K."/>
            <person name="Satake H."/>
        </authorList>
    </citation>
    <scope>NUCLEOTIDE SEQUENCE</scope>
</reference>
<keyword evidence="1" id="KW-0812">Transmembrane</keyword>
<keyword evidence="1" id="KW-1133">Transmembrane helix</keyword>
<dbReference type="EMBL" id="BQNB010015501">
    <property type="protein sequence ID" value="GJT40751.1"/>
    <property type="molecule type" value="Genomic_DNA"/>
</dbReference>
<keyword evidence="3" id="KW-1185">Reference proteome</keyword>
<accession>A0ABQ5DNH6</accession>
<reference evidence="2" key="2">
    <citation type="submission" date="2022-01" db="EMBL/GenBank/DDBJ databases">
        <authorList>
            <person name="Yamashiro T."/>
            <person name="Shiraishi A."/>
            <person name="Satake H."/>
            <person name="Nakayama K."/>
        </authorList>
    </citation>
    <scope>NUCLEOTIDE SEQUENCE</scope>
</reference>
<proteinExistence type="predicted"/>
<evidence type="ECO:0000313" key="3">
    <source>
        <dbReference type="Proteomes" id="UP001151760"/>
    </source>
</evidence>
<comment type="caution">
    <text evidence="2">The sequence shown here is derived from an EMBL/GenBank/DDBJ whole genome shotgun (WGS) entry which is preliminary data.</text>
</comment>
<evidence type="ECO:0000256" key="1">
    <source>
        <dbReference type="SAM" id="Phobius"/>
    </source>
</evidence>